<protein>
    <submittedName>
        <fullName evidence="2">Uncharacterized protein</fullName>
    </submittedName>
</protein>
<feature type="region of interest" description="Disordered" evidence="1">
    <location>
        <begin position="1"/>
        <end position="61"/>
    </location>
</feature>
<dbReference type="HOGENOM" id="CLU_2916910_0_0_4"/>
<dbReference type="EMBL" id="AEQP01000022">
    <property type="protein sequence ID" value="EFV94059.1"/>
    <property type="molecule type" value="Genomic_DNA"/>
</dbReference>
<dbReference type="Proteomes" id="UP000011021">
    <property type="component" value="Unassembled WGS sequence"/>
</dbReference>
<sequence>MALGDARYQGVERRPENAHEDVSCGDLLQEIERQTISQRKPTGWTKVYRGQTARKEVGRST</sequence>
<reference evidence="2 3" key="1">
    <citation type="submission" date="2010-12" db="EMBL/GenBank/DDBJ databases">
        <authorList>
            <person name="Muzny D."/>
            <person name="Qin X."/>
            <person name="Deng J."/>
            <person name="Jiang H."/>
            <person name="Liu Y."/>
            <person name="Qu J."/>
            <person name="Song X.-Z."/>
            <person name="Zhang L."/>
            <person name="Thornton R."/>
            <person name="Coyle M."/>
            <person name="Francisco L."/>
            <person name="Jackson L."/>
            <person name="Javaid M."/>
            <person name="Korchina V."/>
            <person name="Kovar C."/>
            <person name="Mata R."/>
            <person name="Mathew T."/>
            <person name="Ngo R."/>
            <person name="Nguyen L."/>
            <person name="Nguyen N."/>
            <person name="Okwuonu G."/>
            <person name="Ongeri F."/>
            <person name="Pham C."/>
            <person name="Simmons D."/>
            <person name="Wilczek-Boney K."/>
            <person name="Hale W."/>
            <person name="Jakkamsetti A."/>
            <person name="Pham P."/>
            <person name="Ruth R."/>
            <person name="San Lucas F."/>
            <person name="Warren J."/>
            <person name="Zhang J."/>
            <person name="Zhao Z."/>
            <person name="Zhou C."/>
            <person name="Zhu D."/>
            <person name="Lee S."/>
            <person name="Bess C."/>
            <person name="Blankenburg K."/>
            <person name="Forbes L."/>
            <person name="Fu Q."/>
            <person name="Gubbala S."/>
            <person name="Hirani K."/>
            <person name="Jayaseelan J.C."/>
            <person name="Lara F."/>
            <person name="Munidasa M."/>
            <person name="Palculict T."/>
            <person name="Patil S."/>
            <person name="Pu L.-L."/>
            <person name="Saada N."/>
            <person name="Tang L."/>
            <person name="Weissenberger G."/>
            <person name="Zhu Y."/>
            <person name="Hemphill L."/>
            <person name="Shang Y."/>
            <person name="Youmans B."/>
            <person name="Ayvaz T."/>
            <person name="Ross M."/>
            <person name="Santibanez J."/>
            <person name="Aqrawi P."/>
            <person name="Gross S."/>
            <person name="Joshi V."/>
            <person name="Fowler G."/>
            <person name="Nazareth L."/>
            <person name="Reid J."/>
            <person name="Worley K."/>
            <person name="Petrosino J."/>
            <person name="Highlander S."/>
            <person name="Gibbs R."/>
        </authorList>
    </citation>
    <scope>NUCLEOTIDE SEQUENCE [LARGE SCALE GENOMIC DNA]</scope>
    <source>
        <strain evidence="2 3">ATCC 51599</strain>
    </source>
</reference>
<proteinExistence type="predicted"/>
<accession>E7RZR0</accession>
<gene>
    <name evidence="2" type="ORF">HMPREF0551_2174</name>
</gene>
<evidence type="ECO:0000313" key="3">
    <source>
        <dbReference type="Proteomes" id="UP000011021"/>
    </source>
</evidence>
<keyword evidence="3" id="KW-1185">Reference proteome</keyword>
<dbReference type="AlphaFoldDB" id="E7RZR0"/>
<comment type="caution">
    <text evidence="2">The sequence shown here is derived from an EMBL/GenBank/DDBJ whole genome shotgun (WGS) entry which is preliminary data.</text>
</comment>
<evidence type="ECO:0000313" key="2">
    <source>
        <dbReference type="EMBL" id="EFV94059.1"/>
    </source>
</evidence>
<dbReference type="STRING" id="887898.HMPREF0551_2174"/>
<evidence type="ECO:0000256" key="1">
    <source>
        <dbReference type="SAM" id="MobiDB-lite"/>
    </source>
</evidence>
<feature type="compositionally biased region" description="Basic and acidic residues" evidence="1">
    <location>
        <begin position="10"/>
        <end position="22"/>
    </location>
</feature>
<organism evidence="2 3">
    <name type="scientific">Lautropia mirabilis ATCC 51599</name>
    <dbReference type="NCBI Taxonomy" id="887898"/>
    <lineage>
        <taxon>Bacteria</taxon>
        <taxon>Pseudomonadati</taxon>
        <taxon>Pseudomonadota</taxon>
        <taxon>Betaproteobacteria</taxon>
        <taxon>Burkholderiales</taxon>
        <taxon>Burkholderiaceae</taxon>
        <taxon>Lautropia</taxon>
    </lineage>
</organism>
<name>E7RZR0_9BURK</name>